<evidence type="ECO:0000313" key="2">
    <source>
        <dbReference type="Proteomes" id="UP000076486"/>
    </source>
</evidence>
<dbReference type="EMBL" id="AUYC01000018">
    <property type="protein sequence ID" value="KZN65270.1"/>
    <property type="molecule type" value="Genomic_DNA"/>
</dbReference>
<name>A0A161YST9_9GAMM</name>
<dbReference type="Proteomes" id="UP000076486">
    <property type="component" value="Unassembled WGS sequence"/>
</dbReference>
<comment type="caution">
    <text evidence="1">The sequence shown here is derived from an EMBL/GenBank/DDBJ whole genome shotgun (WGS) entry which is preliminary data.</text>
</comment>
<protein>
    <submittedName>
        <fullName evidence="1">Uncharacterized protein</fullName>
    </submittedName>
</protein>
<proteinExistence type="predicted"/>
<accession>A0A161YST9</accession>
<dbReference type="RefSeq" id="WP_155735545.1">
    <property type="nucleotide sequence ID" value="NZ_AUYC01000018.1"/>
</dbReference>
<organism evidence="1 2">
    <name type="scientific">Pseudoalteromonas luteoviolacea CPMOR-1</name>
    <dbReference type="NCBI Taxonomy" id="1365248"/>
    <lineage>
        <taxon>Bacteria</taxon>
        <taxon>Pseudomonadati</taxon>
        <taxon>Pseudomonadota</taxon>
        <taxon>Gammaproteobacteria</taxon>
        <taxon>Alteromonadales</taxon>
        <taxon>Pseudoalteromonadaceae</taxon>
        <taxon>Pseudoalteromonas</taxon>
    </lineage>
</organism>
<sequence length="49" mass="5207">MKTSKKKLNSTYVIGTKLSMVVSGGTNGNGWEPTAKASSAFYDVKVVKP</sequence>
<evidence type="ECO:0000313" key="1">
    <source>
        <dbReference type="EMBL" id="KZN65270.1"/>
    </source>
</evidence>
<reference evidence="1 2" key="1">
    <citation type="submission" date="2013-07" db="EMBL/GenBank/DDBJ databases">
        <title>Comparative Genomic and Metabolomic Analysis of Twelve Strains of Pseudoalteromonas luteoviolacea.</title>
        <authorList>
            <person name="Vynne N.G."/>
            <person name="Mansson M."/>
            <person name="Gram L."/>
        </authorList>
    </citation>
    <scope>NUCLEOTIDE SEQUENCE [LARGE SCALE GENOMIC DNA]</scope>
    <source>
        <strain evidence="1 2">CPMOR-1</strain>
    </source>
</reference>
<dbReference type="AlphaFoldDB" id="A0A161YST9"/>
<dbReference type="PATRIC" id="fig|1365248.3.peg.1473"/>
<gene>
    <name evidence="1" type="ORF">N473_01490</name>
</gene>